<keyword evidence="1" id="KW-0812">Transmembrane</keyword>
<proteinExistence type="predicted"/>
<keyword evidence="3" id="KW-1185">Reference proteome</keyword>
<gene>
    <name evidence="2" type="ORF">CRV07_03645</name>
</gene>
<name>A0A4Q1AXF2_9BACT</name>
<dbReference type="AlphaFoldDB" id="A0A4Q1AXF2"/>
<evidence type="ECO:0000313" key="2">
    <source>
        <dbReference type="EMBL" id="RXK07566.1"/>
    </source>
</evidence>
<protein>
    <submittedName>
        <fullName evidence="2">Uncharacterized protein</fullName>
    </submittedName>
</protein>
<evidence type="ECO:0000256" key="1">
    <source>
        <dbReference type="SAM" id="Phobius"/>
    </source>
</evidence>
<dbReference type="EMBL" id="PDKK01000002">
    <property type="protein sequence ID" value="RXK07566.1"/>
    <property type="molecule type" value="Genomic_DNA"/>
</dbReference>
<feature type="transmembrane region" description="Helical" evidence="1">
    <location>
        <begin position="99"/>
        <end position="116"/>
    </location>
</feature>
<sequence length="219" mass="25819">MDFKKYKIRVNKYPYLLWLGYTTDINLDFKNKKAVSEVAESKFKKVDLWKVLLMKYGVFVFIIFGLFIYPKELLDFKIFGASLISVAIGGFVLIKFPKYFIKFLVLLLVGGFLVFYNYIQIGVYVESYVMYASQIIIVAILIRDIVKKKYENYYYLKDIKKVNQVNLTKQHNRPLIPLLPRVDSFGWQGKGLFRVKRGFNFGFNFSVGGYFMRIENEVK</sequence>
<feature type="transmembrane region" description="Helical" evidence="1">
    <location>
        <begin position="128"/>
        <end position="146"/>
    </location>
</feature>
<keyword evidence="1" id="KW-0472">Membrane</keyword>
<feature type="transmembrane region" description="Helical" evidence="1">
    <location>
        <begin position="76"/>
        <end position="94"/>
    </location>
</feature>
<accession>A0A4Q1AXF2</accession>
<keyword evidence="1" id="KW-1133">Transmembrane helix</keyword>
<evidence type="ECO:0000313" key="3">
    <source>
        <dbReference type="Proteomes" id="UP000289758"/>
    </source>
</evidence>
<organism evidence="2 3">
    <name type="scientific">Halarcobacter ebronensis</name>
    <dbReference type="NCBI Taxonomy" id="1462615"/>
    <lineage>
        <taxon>Bacteria</taxon>
        <taxon>Pseudomonadati</taxon>
        <taxon>Campylobacterota</taxon>
        <taxon>Epsilonproteobacteria</taxon>
        <taxon>Campylobacterales</taxon>
        <taxon>Arcobacteraceae</taxon>
        <taxon>Halarcobacter</taxon>
    </lineage>
</organism>
<reference evidence="2 3" key="1">
    <citation type="submission" date="2017-10" db="EMBL/GenBank/DDBJ databases">
        <title>Genomics of the genus Arcobacter.</title>
        <authorList>
            <person name="Perez-Cataluna A."/>
            <person name="Figueras M.J."/>
        </authorList>
    </citation>
    <scope>NUCLEOTIDE SEQUENCE [LARGE SCALE GENOMIC DNA]</scope>
    <source>
        <strain evidence="2 3">CECT 8441</strain>
    </source>
</reference>
<dbReference type="Proteomes" id="UP000289758">
    <property type="component" value="Unassembled WGS sequence"/>
</dbReference>
<dbReference type="OrthoDB" id="10014632at2"/>
<comment type="caution">
    <text evidence="2">The sequence shown here is derived from an EMBL/GenBank/DDBJ whole genome shotgun (WGS) entry which is preliminary data.</text>
</comment>
<dbReference type="RefSeq" id="WP_129086449.1">
    <property type="nucleotide sequence ID" value="NZ_CP053836.1"/>
</dbReference>
<feature type="transmembrane region" description="Helical" evidence="1">
    <location>
        <begin position="52"/>
        <end position="70"/>
    </location>
</feature>